<keyword evidence="3" id="KW-1185">Reference proteome</keyword>
<dbReference type="Pfam" id="PF06532">
    <property type="entry name" value="NrsF"/>
    <property type="match status" value="1"/>
</dbReference>
<keyword evidence="1" id="KW-1133">Transmembrane helix</keyword>
<organism evidence="2 3">
    <name type="scientific">Afipia carboxidovorans (strain ATCC 49405 / DSM 1227 / KCTC 32145 / OM5)</name>
    <name type="common">Oligotropha carboxidovorans</name>
    <dbReference type="NCBI Taxonomy" id="504832"/>
    <lineage>
        <taxon>Bacteria</taxon>
        <taxon>Pseudomonadati</taxon>
        <taxon>Pseudomonadota</taxon>
        <taxon>Alphaproteobacteria</taxon>
        <taxon>Hyphomicrobiales</taxon>
        <taxon>Nitrobacteraceae</taxon>
        <taxon>Afipia</taxon>
    </lineage>
</organism>
<evidence type="ECO:0000313" key="2">
    <source>
        <dbReference type="EMBL" id="AEI06131.1"/>
    </source>
</evidence>
<name>B6JG51_AFIC5</name>
<dbReference type="eggNOG" id="COG4944">
    <property type="taxonomic scope" value="Bacteria"/>
</dbReference>
<dbReference type="STRING" id="504832.OCA5_c14150"/>
<gene>
    <name evidence="2" type="ordered locus">OCA5_c14150</name>
</gene>
<keyword evidence="1" id="KW-0812">Transmembrane</keyword>
<feature type="transmembrane region" description="Helical" evidence="1">
    <location>
        <begin position="123"/>
        <end position="146"/>
    </location>
</feature>
<evidence type="ECO:0000313" key="3">
    <source>
        <dbReference type="Proteomes" id="UP000007730"/>
    </source>
</evidence>
<feature type="transmembrane region" description="Helical" evidence="1">
    <location>
        <begin position="61"/>
        <end position="80"/>
    </location>
</feature>
<sequence>MKTDDLIASLVADHPSRMQPVWLWLLAGLFAALPLSAAIFMMSFRMRPDLASAIYNPFFDFKFVVMLVLASVSAALSLHLSRPGASLERWGWLLAVPAGLLGIAIVADFAVPQRNSWTARLVGSSAMACMASIPLFAIPFLAAALWTLRRGATTRPMLVGALAGLMSAGLGGVIYAVHCMDDSPLFVATWYTLAAVLVAIVGAFVGRRVLRF</sequence>
<dbReference type="AlphaFoldDB" id="B6JG51"/>
<feature type="transmembrane region" description="Helical" evidence="1">
    <location>
        <begin position="21"/>
        <end position="41"/>
    </location>
</feature>
<protein>
    <recommendedName>
        <fullName evidence="4">Transmembrane protein</fullName>
    </recommendedName>
</protein>
<keyword evidence="1" id="KW-0472">Membrane</keyword>
<evidence type="ECO:0008006" key="4">
    <source>
        <dbReference type="Google" id="ProtNLM"/>
    </source>
</evidence>
<reference evidence="2 3" key="1">
    <citation type="journal article" date="2011" name="J. Bacteriol.">
        <title>Complete genome sequences of the chemolithoautotrophic Oligotropha carboxidovorans strains OM4 and OM5.</title>
        <authorList>
            <person name="Volland S."/>
            <person name="Rachinger M."/>
            <person name="Strittmatter A."/>
            <person name="Daniel R."/>
            <person name="Gottschalk G."/>
            <person name="Meyer O."/>
        </authorList>
    </citation>
    <scope>NUCLEOTIDE SEQUENCE [LARGE SCALE GENOMIC DNA]</scope>
    <source>
        <strain evidence="3">ATCC 49405 / DSM 1227 / KCTC 32145 / OM5</strain>
    </source>
</reference>
<dbReference type="PATRIC" id="fig|504832.7.peg.1504"/>
<dbReference type="KEGG" id="ocg:OCA5_c14150"/>
<feature type="transmembrane region" description="Helical" evidence="1">
    <location>
        <begin position="92"/>
        <end position="111"/>
    </location>
</feature>
<feature type="transmembrane region" description="Helical" evidence="1">
    <location>
        <begin position="190"/>
        <end position="210"/>
    </location>
</feature>
<dbReference type="InterPro" id="IPR009495">
    <property type="entry name" value="NrsF"/>
</dbReference>
<evidence type="ECO:0000256" key="1">
    <source>
        <dbReference type="SAM" id="Phobius"/>
    </source>
</evidence>
<dbReference type="Proteomes" id="UP000007730">
    <property type="component" value="Chromosome"/>
</dbReference>
<dbReference type="HOGENOM" id="CLU_097826_1_0_5"/>
<accession>B6JG51</accession>
<dbReference type="EMBL" id="CP002826">
    <property type="protein sequence ID" value="AEI06131.1"/>
    <property type="molecule type" value="Genomic_DNA"/>
</dbReference>
<dbReference type="OrthoDB" id="9816468at2"/>
<proteinExistence type="predicted"/>
<feature type="transmembrane region" description="Helical" evidence="1">
    <location>
        <begin position="158"/>
        <end position="178"/>
    </location>
</feature>
<dbReference type="RefSeq" id="WP_012563789.1">
    <property type="nucleotide sequence ID" value="NC_011386.1"/>
</dbReference>
<dbReference type="KEGG" id="oca:OCAR_6651"/>